<name>A0A9X4RLM8_9BACT</name>
<evidence type="ECO:0000313" key="2">
    <source>
        <dbReference type="Proteomes" id="UP001154240"/>
    </source>
</evidence>
<gene>
    <name evidence="1" type="ORF">OLX77_06890</name>
</gene>
<dbReference type="RefSeq" id="WP_307632858.1">
    <property type="nucleotide sequence ID" value="NZ_JAPHEH010000001.1"/>
</dbReference>
<dbReference type="AlphaFoldDB" id="A0A9X4RLM8"/>
<evidence type="ECO:0000313" key="1">
    <source>
        <dbReference type="EMBL" id="MDG4475884.1"/>
    </source>
</evidence>
<accession>A0A9X4RLM8</accession>
<keyword evidence="2" id="KW-1185">Reference proteome</keyword>
<organism evidence="1 2">
    <name type="scientific">Thiovibrio frasassiensis</name>
    <dbReference type="NCBI Taxonomy" id="2984131"/>
    <lineage>
        <taxon>Bacteria</taxon>
        <taxon>Pseudomonadati</taxon>
        <taxon>Thermodesulfobacteriota</taxon>
        <taxon>Desulfobulbia</taxon>
        <taxon>Desulfobulbales</taxon>
        <taxon>Thiovibrionaceae</taxon>
        <taxon>Thiovibrio</taxon>
    </lineage>
</organism>
<dbReference type="EMBL" id="JAPHEH010000001">
    <property type="protein sequence ID" value="MDG4475884.1"/>
    <property type="molecule type" value="Genomic_DNA"/>
</dbReference>
<sequence length="262" mass="28549">MLAQCPHCQQSLMLSEAQLEKIKAALATLSVGRTLKIGCPKCKQPIELNADGSVAGQPTGALMDVLFAEHTGNEDQAAAGIVAAAQKRPQPVRLPPAAPKPPDLGWLSSGVYSAREAVENVPHALIMIGDDEITTQVTMAFGEIGYQPTYVRSAEEAIEKMQFMNFEAVVLHSRFEGGSLEGSAVHKYLQEMAMSRRRYIFYILVGPEFRTLYDLEALANSANLVVNDSDAGHFSIILKRGMNDYNELFGPYLEALGNYGVK</sequence>
<reference evidence="1" key="2">
    <citation type="submission" date="2022-10" db="EMBL/GenBank/DDBJ databases">
        <authorList>
            <person name="Aronson H.S."/>
        </authorList>
    </citation>
    <scope>NUCLEOTIDE SEQUENCE</scope>
    <source>
        <strain evidence="1">RS19-109</strain>
    </source>
</reference>
<reference evidence="1" key="1">
    <citation type="journal article" date="2022" name="bioRxiv">
        <title>Thiovibrio frasassiensisgen. nov., sp. nov., an autotrophic, elemental sulfur disproportionating bacterium isolated from sulfidic karst sediment, and proposal of Thiovibrionaceae fam. nov.</title>
        <authorList>
            <person name="Aronson H."/>
            <person name="Thomas C."/>
            <person name="Bhattacharyya M."/>
            <person name="Eckstein S."/>
            <person name="Jensen S."/>
            <person name="Barco R."/>
            <person name="Macalady J."/>
            <person name="Amend J."/>
        </authorList>
    </citation>
    <scope>NUCLEOTIDE SEQUENCE</scope>
    <source>
        <strain evidence="1">RS19-109</strain>
    </source>
</reference>
<protein>
    <submittedName>
        <fullName evidence="1">Zinc-ribbon domain-containing protein</fullName>
    </submittedName>
</protein>
<proteinExistence type="predicted"/>
<dbReference type="Proteomes" id="UP001154240">
    <property type="component" value="Unassembled WGS sequence"/>
</dbReference>
<comment type="caution">
    <text evidence="1">The sequence shown here is derived from an EMBL/GenBank/DDBJ whole genome shotgun (WGS) entry which is preliminary data.</text>
</comment>